<dbReference type="Proteomes" id="UP000230586">
    <property type="component" value="Unassembled WGS sequence"/>
</dbReference>
<dbReference type="GO" id="GO:0016671">
    <property type="term" value="F:oxidoreductase activity, acting on a sulfur group of donors, disulfide as acceptor"/>
    <property type="evidence" value="ECO:0007669"/>
    <property type="project" value="InterPro"/>
</dbReference>
<name>A0A2M6XSX3_9BACT</name>
<protein>
    <submittedName>
        <fullName evidence="5">Uncharacterized protein</fullName>
    </submittedName>
</protein>
<reference evidence="6" key="1">
    <citation type="submission" date="2017-09" db="EMBL/GenBank/DDBJ databases">
        <title>Depth-based differentiation of microbial function through sediment-hosted aquifers and enrichment of novel symbionts in the deep terrestrial subsurface.</title>
        <authorList>
            <person name="Probst A.J."/>
            <person name="Ladd B."/>
            <person name="Jarett J.K."/>
            <person name="Geller-Mcgrath D.E."/>
            <person name="Sieber C.M.K."/>
            <person name="Emerson J.B."/>
            <person name="Anantharaman K."/>
            <person name="Thomas B.C."/>
            <person name="Malmstrom R."/>
            <person name="Stieglmeier M."/>
            <person name="Klingl A."/>
            <person name="Woyke T."/>
            <person name="Ryan C.M."/>
            <person name="Banfield J.F."/>
        </authorList>
    </citation>
    <scope>NUCLEOTIDE SEQUENCE [LARGE SCALE GENOMIC DNA]</scope>
</reference>
<dbReference type="EMBL" id="PEXX01000030">
    <property type="protein sequence ID" value="PIU10740.1"/>
    <property type="molecule type" value="Genomic_DNA"/>
</dbReference>
<keyword evidence="3" id="KW-0732">Signal</keyword>
<organism evidence="5 6">
    <name type="scientific">Candidatus Kuenenbacteria bacterium CG08_land_8_20_14_0_20_37_23</name>
    <dbReference type="NCBI Taxonomy" id="1974617"/>
    <lineage>
        <taxon>Bacteria</taxon>
        <taxon>Candidatus Kueneniibacteriota</taxon>
    </lineage>
</organism>
<proteinExistence type="predicted"/>
<keyword evidence="2" id="KW-0964">Secreted</keyword>
<dbReference type="SUPFAM" id="SSF52833">
    <property type="entry name" value="Thioredoxin-like"/>
    <property type="match status" value="2"/>
</dbReference>
<comment type="caution">
    <text evidence="5">The sequence shown here is derived from an EMBL/GenBank/DDBJ whole genome shotgun (WGS) entry which is preliminary data.</text>
</comment>
<evidence type="ECO:0000256" key="1">
    <source>
        <dbReference type="ARBA" id="ARBA00004613"/>
    </source>
</evidence>
<dbReference type="GO" id="GO:0005576">
    <property type="term" value="C:extracellular region"/>
    <property type="evidence" value="ECO:0007669"/>
    <property type="project" value="UniProtKB-SubCell"/>
</dbReference>
<dbReference type="Pfam" id="PF03227">
    <property type="entry name" value="GILT"/>
    <property type="match status" value="2"/>
</dbReference>
<dbReference type="Gene3D" id="3.40.30.10">
    <property type="entry name" value="Glutaredoxin"/>
    <property type="match status" value="2"/>
</dbReference>
<dbReference type="PROSITE" id="PS51257">
    <property type="entry name" value="PROKAR_LIPOPROTEIN"/>
    <property type="match status" value="1"/>
</dbReference>
<evidence type="ECO:0000256" key="3">
    <source>
        <dbReference type="ARBA" id="ARBA00022729"/>
    </source>
</evidence>
<evidence type="ECO:0000313" key="6">
    <source>
        <dbReference type="Proteomes" id="UP000230586"/>
    </source>
</evidence>
<sequence>MKKYIFLFVLLFIIAGLATGCGKKAIDKINFDLYVMSQCPYGSQAEDLVYSVIGDFKEYINFNVEYIAADKGDGSFESLHGASEVEGDIYQLCVKKQDPDKFWDYIKCQNKNYQDLKLSFESCAKENGIDYGILKTCADGEDGKRLLSDSIKKSEAVSAAGSPTFYIDGERYAGPRTEINLQRKICEKTDNTPKKCKDLSQDKEFTAHLIIDSRCTKPECETVALKDQLKNTFSKIIFAELDYATDDGKKFFTDNGLQFLPAVLFEEEVKEADNFSQVEKYLTEVNGLYSLNIGAIHNPVMEICDNNIDDTDNGLADCADADCESFTGCRAEIKGRLDVFVMSQCPYGTQALDAMREVMKNFGNSMDFHVNYIANENTDGTFASLHGQGEVDENIRELCAARYYPTSYMDYIWCRNKDITGDYKICSADFPKITACSTGTEGAGLLKENIKLANTIGIGASPTWMVNNRYQFNGIDAETIKTNFCQYNNVAGCESVLSSQTNVPAGSCN</sequence>
<evidence type="ECO:0000256" key="2">
    <source>
        <dbReference type="ARBA" id="ARBA00022525"/>
    </source>
</evidence>
<evidence type="ECO:0000313" key="5">
    <source>
        <dbReference type="EMBL" id="PIU10740.1"/>
    </source>
</evidence>
<comment type="subcellular location">
    <subcellularLocation>
        <location evidence="1">Secreted</location>
    </subcellularLocation>
</comment>
<keyword evidence="4" id="KW-0325">Glycoprotein</keyword>
<accession>A0A2M6XSX3</accession>
<gene>
    <name evidence="5" type="ORF">COT27_01525</name>
</gene>
<dbReference type="AlphaFoldDB" id="A0A2M6XSX3"/>
<dbReference type="InterPro" id="IPR004911">
    <property type="entry name" value="Interferon-induced_GILT"/>
</dbReference>
<dbReference type="PANTHER" id="PTHR13234">
    <property type="entry name" value="GAMMA-INTERFERON INDUCIBLE LYSOSOMAL THIOL REDUCTASE GILT"/>
    <property type="match status" value="1"/>
</dbReference>
<dbReference type="PANTHER" id="PTHR13234:SF8">
    <property type="entry name" value="GAMMA-INTERFERON-INDUCIBLE LYSOSOMAL THIOL REDUCTASE"/>
    <property type="match status" value="1"/>
</dbReference>
<dbReference type="InterPro" id="IPR036249">
    <property type="entry name" value="Thioredoxin-like_sf"/>
</dbReference>
<evidence type="ECO:0000256" key="4">
    <source>
        <dbReference type="ARBA" id="ARBA00023180"/>
    </source>
</evidence>